<feature type="binding site" evidence="7">
    <location>
        <position position="39"/>
    </location>
    <ligand>
        <name>ATP</name>
        <dbReference type="ChEBI" id="CHEBI:30616"/>
    </ligand>
</feature>
<dbReference type="Pfam" id="PF03781">
    <property type="entry name" value="FGE-sulfatase"/>
    <property type="match status" value="1"/>
</dbReference>
<dbReference type="InterPro" id="IPR005532">
    <property type="entry name" value="SUMF_dom"/>
</dbReference>
<gene>
    <name evidence="9" type="ORF">A2519_07490</name>
</gene>
<dbReference type="InterPro" id="IPR008271">
    <property type="entry name" value="Ser/Thr_kinase_AS"/>
</dbReference>
<dbReference type="GO" id="GO:0004674">
    <property type="term" value="F:protein serine/threonine kinase activity"/>
    <property type="evidence" value="ECO:0007669"/>
    <property type="project" value="UniProtKB-KW"/>
</dbReference>
<dbReference type="Gene3D" id="3.90.1580.10">
    <property type="entry name" value="paralog of FGE (formylglycine-generating enzyme)"/>
    <property type="match status" value="1"/>
</dbReference>
<dbReference type="FunFam" id="1.10.510.10:FF:000021">
    <property type="entry name" value="Serine/threonine protein kinase"/>
    <property type="match status" value="1"/>
</dbReference>
<dbReference type="Proteomes" id="UP000179243">
    <property type="component" value="Unassembled WGS sequence"/>
</dbReference>
<evidence type="ECO:0000313" key="10">
    <source>
        <dbReference type="Proteomes" id="UP000179243"/>
    </source>
</evidence>
<comment type="caution">
    <text evidence="9">The sequence shown here is derived from an EMBL/GenBank/DDBJ whole genome shotgun (WGS) entry which is preliminary data.</text>
</comment>
<sequence>MDFPFDFGNYRLLEEVGSGGMGLVYRAVHKDLGRTVALKLLRSDSLADPQQAKMFRREIEATASLQHPNIVAIHEFGVVDNKPFFTMDCIDGCTLAELLGEGRETGSDSSTIGELVTLIMSRKKIAVAGAPGRRYHYALPHSQALAIMMKVTRAVEHAHDRGIIHRDLKPSNILITRTGDPMVMDFGLARHIDAPSDVTLTGQIMGTPAYMSPEQAEGLRHEIGERSDIYSLGAMFYEMLTGRPPFLDTANIGDMLHKIAHEDPTNVRRINPRVPRELETICEKAMDKRPERRYRTAGAFASDIQRYIDGEPILARPPSLLYTVRKKILKHRTVAVLATLLAISSTALAAYWWLSTAQIRGERQRSRETGEKLKEEQRRAMSRWILAFEDDFNREKLGEGWVYKANPTGTAAIEDNMLVFKGHGVQAYGRQPVYGNIRMEFDAIAGEGGEINVLLCCDSLIRRMGRYYSMSWDWGSVKIDKGWMRGNAEVLLNKPVSLLKPGKLIHVIAEKEDYRLRLVADGVTIADADLLLPYEEKSNAYWGLVLMIDIPGRVTFDNLRVYRQQYAEMVNVTRIGDALYNRGLYADALEFYEQLTVSTGACPAAAIALRSACAVILNRERYVDAERYYVRIGQGRYNTLLEPGVKDVILGALKQSALQGRVRQVNDSGIVTVMRLVAEDKSRGGQTLVRQICLDHLVNPRTLAEEVQGNAEEFEVFLGKEGFYTLCRSLAVSFSARGQAKHAIEMVRLAETAGPAVSLHARILHGATPCAPAPKGMVALAGGVFIDRRGNAAYVEPFWIDSQPVTQQQYFEATGANPSHFNGSRTEYPPGDYGVDLTRPVENLTWYDALLYCNRRSIAQGLDTCYSYDQAYSAQARAGGLKCSLITGLRFEPGKNGFRLPLEDEWEYAWIQDRMRPLFSEWCWDVFAQHKADGRVGYCNSSGPGGRVTLGSENRSLDRPAHPVYHRVDVSPDAGLFYIKIVGVRCARNCP</sequence>
<dbReference type="PROSITE" id="PS00107">
    <property type="entry name" value="PROTEIN_KINASE_ATP"/>
    <property type="match status" value="1"/>
</dbReference>
<dbReference type="PROSITE" id="PS00108">
    <property type="entry name" value="PROTEIN_KINASE_ST"/>
    <property type="match status" value="1"/>
</dbReference>
<keyword evidence="5" id="KW-0418">Kinase</keyword>
<dbReference type="Gene3D" id="3.30.200.20">
    <property type="entry name" value="Phosphorylase Kinase, domain 1"/>
    <property type="match status" value="1"/>
</dbReference>
<dbReference type="CDD" id="cd14014">
    <property type="entry name" value="STKc_PknB_like"/>
    <property type="match status" value="1"/>
</dbReference>
<evidence type="ECO:0000256" key="4">
    <source>
        <dbReference type="ARBA" id="ARBA00022741"/>
    </source>
</evidence>
<dbReference type="Gene3D" id="1.10.510.10">
    <property type="entry name" value="Transferase(Phosphotransferase) domain 1"/>
    <property type="match status" value="1"/>
</dbReference>
<evidence type="ECO:0000256" key="1">
    <source>
        <dbReference type="ARBA" id="ARBA00012513"/>
    </source>
</evidence>
<feature type="domain" description="Protein kinase" evidence="8">
    <location>
        <begin position="10"/>
        <end position="308"/>
    </location>
</feature>
<dbReference type="InterPro" id="IPR000719">
    <property type="entry name" value="Prot_kinase_dom"/>
</dbReference>
<evidence type="ECO:0000256" key="3">
    <source>
        <dbReference type="ARBA" id="ARBA00022679"/>
    </source>
</evidence>
<dbReference type="SMART" id="SM00220">
    <property type="entry name" value="S_TKc"/>
    <property type="match status" value="1"/>
</dbReference>
<name>A0A1F7F8D7_UNCRA</name>
<dbReference type="Pfam" id="PF00069">
    <property type="entry name" value="Pkinase"/>
    <property type="match status" value="1"/>
</dbReference>
<dbReference type="InterPro" id="IPR016187">
    <property type="entry name" value="CTDL_fold"/>
</dbReference>
<keyword evidence="4 7" id="KW-0547">Nucleotide-binding</keyword>
<evidence type="ECO:0000313" key="9">
    <source>
        <dbReference type="EMBL" id="OGK02776.1"/>
    </source>
</evidence>
<dbReference type="EMBL" id="MFYX01000102">
    <property type="protein sequence ID" value="OGK02776.1"/>
    <property type="molecule type" value="Genomic_DNA"/>
</dbReference>
<dbReference type="AlphaFoldDB" id="A0A1F7F8D7"/>
<dbReference type="PANTHER" id="PTHR43289:SF6">
    <property type="entry name" value="SERINE_THREONINE-PROTEIN KINASE NEKL-3"/>
    <property type="match status" value="1"/>
</dbReference>
<keyword evidence="3" id="KW-0808">Transferase</keyword>
<organism evidence="9 10">
    <name type="scientific">Candidatus Raymondbacteria bacterium RIFOXYD12_FULL_49_13</name>
    <dbReference type="NCBI Taxonomy" id="1817890"/>
    <lineage>
        <taxon>Bacteria</taxon>
        <taxon>Raymondiibacteriota</taxon>
    </lineage>
</organism>
<dbReference type="PROSITE" id="PS50011">
    <property type="entry name" value="PROTEIN_KINASE_DOM"/>
    <property type="match status" value="1"/>
</dbReference>
<dbReference type="InterPro" id="IPR017441">
    <property type="entry name" value="Protein_kinase_ATP_BS"/>
</dbReference>
<dbReference type="PANTHER" id="PTHR43289">
    <property type="entry name" value="MITOGEN-ACTIVATED PROTEIN KINASE KINASE KINASE 20-RELATED"/>
    <property type="match status" value="1"/>
</dbReference>
<evidence type="ECO:0000259" key="8">
    <source>
        <dbReference type="PROSITE" id="PS50011"/>
    </source>
</evidence>
<keyword evidence="6 7" id="KW-0067">ATP-binding</keyword>
<evidence type="ECO:0000256" key="6">
    <source>
        <dbReference type="ARBA" id="ARBA00022840"/>
    </source>
</evidence>
<evidence type="ECO:0000256" key="2">
    <source>
        <dbReference type="ARBA" id="ARBA00022527"/>
    </source>
</evidence>
<accession>A0A1F7F8D7</accession>
<evidence type="ECO:0000256" key="5">
    <source>
        <dbReference type="ARBA" id="ARBA00022777"/>
    </source>
</evidence>
<dbReference type="GO" id="GO:0005524">
    <property type="term" value="F:ATP binding"/>
    <property type="evidence" value="ECO:0007669"/>
    <property type="project" value="UniProtKB-UniRule"/>
</dbReference>
<proteinExistence type="predicted"/>
<dbReference type="SUPFAM" id="SSF56436">
    <property type="entry name" value="C-type lectin-like"/>
    <property type="match status" value="1"/>
</dbReference>
<protein>
    <recommendedName>
        <fullName evidence="1">non-specific serine/threonine protein kinase</fullName>
        <ecNumber evidence="1">2.7.11.1</ecNumber>
    </recommendedName>
</protein>
<keyword evidence="2" id="KW-0723">Serine/threonine-protein kinase</keyword>
<evidence type="ECO:0000256" key="7">
    <source>
        <dbReference type="PROSITE-ProRule" id="PRU10141"/>
    </source>
</evidence>
<dbReference type="EC" id="2.7.11.1" evidence="1"/>
<dbReference type="InterPro" id="IPR011009">
    <property type="entry name" value="Kinase-like_dom_sf"/>
</dbReference>
<reference evidence="9 10" key="1">
    <citation type="journal article" date="2016" name="Nat. Commun.">
        <title>Thousands of microbial genomes shed light on interconnected biogeochemical processes in an aquifer system.</title>
        <authorList>
            <person name="Anantharaman K."/>
            <person name="Brown C.T."/>
            <person name="Hug L.A."/>
            <person name="Sharon I."/>
            <person name="Castelle C.J."/>
            <person name="Probst A.J."/>
            <person name="Thomas B.C."/>
            <person name="Singh A."/>
            <person name="Wilkins M.J."/>
            <person name="Karaoz U."/>
            <person name="Brodie E.L."/>
            <person name="Williams K.H."/>
            <person name="Hubbard S.S."/>
            <person name="Banfield J.F."/>
        </authorList>
    </citation>
    <scope>NUCLEOTIDE SEQUENCE [LARGE SCALE GENOMIC DNA]</scope>
</reference>
<dbReference type="InterPro" id="IPR042095">
    <property type="entry name" value="SUMF_sf"/>
</dbReference>
<dbReference type="SUPFAM" id="SSF56112">
    <property type="entry name" value="Protein kinase-like (PK-like)"/>
    <property type="match status" value="1"/>
</dbReference>